<protein>
    <submittedName>
        <fullName evidence="1">Uncharacterized protein</fullName>
    </submittedName>
</protein>
<sequence>NKFDFDLIRSNLLNIVYYSRNTRQKINSILI</sequence>
<organism evidence="1 2">
    <name type="scientific">Rotaria socialis</name>
    <dbReference type="NCBI Taxonomy" id="392032"/>
    <lineage>
        <taxon>Eukaryota</taxon>
        <taxon>Metazoa</taxon>
        <taxon>Spiralia</taxon>
        <taxon>Gnathifera</taxon>
        <taxon>Rotifera</taxon>
        <taxon>Eurotatoria</taxon>
        <taxon>Bdelloidea</taxon>
        <taxon>Philodinida</taxon>
        <taxon>Philodinidae</taxon>
        <taxon>Rotaria</taxon>
    </lineage>
</organism>
<name>A0A817SHJ1_9BILA</name>
<dbReference type="Proteomes" id="UP000663825">
    <property type="component" value="Unassembled WGS sequence"/>
</dbReference>
<dbReference type="EMBL" id="CAJNXB010003050">
    <property type="protein sequence ID" value="CAF3293119.1"/>
    <property type="molecule type" value="Genomic_DNA"/>
</dbReference>
<gene>
    <name evidence="1" type="ORF">TIS948_LOCUS17692</name>
</gene>
<evidence type="ECO:0000313" key="2">
    <source>
        <dbReference type="Proteomes" id="UP000663825"/>
    </source>
</evidence>
<feature type="non-terminal residue" evidence="1">
    <location>
        <position position="1"/>
    </location>
</feature>
<accession>A0A817SHJ1</accession>
<comment type="caution">
    <text evidence="1">The sequence shown here is derived from an EMBL/GenBank/DDBJ whole genome shotgun (WGS) entry which is preliminary data.</text>
</comment>
<reference evidence="1" key="1">
    <citation type="submission" date="2021-02" db="EMBL/GenBank/DDBJ databases">
        <authorList>
            <person name="Nowell W R."/>
        </authorList>
    </citation>
    <scope>NUCLEOTIDE SEQUENCE</scope>
</reference>
<evidence type="ECO:0000313" key="1">
    <source>
        <dbReference type="EMBL" id="CAF3293119.1"/>
    </source>
</evidence>
<dbReference type="AlphaFoldDB" id="A0A817SHJ1"/>
<proteinExistence type="predicted"/>